<dbReference type="InterPro" id="IPR027417">
    <property type="entry name" value="P-loop_NTPase"/>
</dbReference>
<dbReference type="InterPro" id="IPR011527">
    <property type="entry name" value="ABC1_TM_dom"/>
</dbReference>
<dbReference type="RefSeq" id="WP_188889802.1">
    <property type="nucleotide sequence ID" value="NZ_BMHY01000004.1"/>
</dbReference>
<protein>
    <submittedName>
        <fullName evidence="12">ABC transporter</fullName>
    </submittedName>
</protein>
<dbReference type="Pfam" id="PF00005">
    <property type="entry name" value="ABC_tran"/>
    <property type="match status" value="1"/>
</dbReference>
<dbReference type="PROSITE" id="PS50929">
    <property type="entry name" value="ABC_TM1F"/>
    <property type="match status" value="1"/>
</dbReference>
<dbReference type="InterPro" id="IPR003439">
    <property type="entry name" value="ABC_transporter-like_ATP-bd"/>
</dbReference>
<dbReference type="InterPro" id="IPR036640">
    <property type="entry name" value="ABC1_TM_sf"/>
</dbReference>
<accession>A0A917M1Q3</accession>
<sequence>MQYMKKYIRKYGVLFTFSVLLVSGEAFVDLLQPTIMARIVDEGVASRDMDIVLRLGGWMLFITAIGAICASSRNIVSSWVSQRFGSELREELFEKIQRLSFAQIDRFDRASLVTRLTNDVTQVQNFVNGMMRVFVKAPLLGIGGIIMAFRLNPYLSLVLVVVIPIVGLLIVMNMRVGFPLFLKVQTALDKLNSAMREYLSGVRVVKAFNRFDYEVDKFNDINQQYEKRSIRAQRLMALFSPGVTFAMNVGIVAVIWLGGIRVNVGNMQVGHIIAFVNYMTQILFSLTTMTMITNMFVRAKASTGRITEVLAEKDGMESNAVDGRSSSSKYRELQGAIEFDRVSFSYEGADGEPALKTISFRCEPGETVAIIGSTGSGKSSLIHLIPRFYDVTSGALRIDGVDVREMEVEELRERIALVPQQSILFTGKVADNIRIGKPDATMEEIEEAAVMASAHDFISKMPEGYSTLLGQGGVNFSGGQKQRVSIARALIRKPDILLLDDCTSALDSKTEASIKQSIRQFAGQTTTLLVAQRISSVRDADKIIVLDDGEIVGSGTHDELMADCGVYQEIYRSQIGKEAGSHAG</sequence>
<feature type="transmembrane region" description="Helical" evidence="9">
    <location>
        <begin position="278"/>
        <end position="297"/>
    </location>
</feature>
<evidence type="ECO:0000256" key="6">
    <source>
        <dbReference type="ARBA" id="ARBA00022840"/>
    </source>
</evidence>
<dbReference type="SUPFAM" id="SSF90123">
    <property type="entry name" value="ABC transporter transmembrane region"/>
    <property type="match status" value="1"/>
</dbReference>
<dbReference type="FunFam" id="3.40.50.300:FF:000221">
    <property type="entry name" value="Multidrug ABC transporter ATP-binding protein"/>
    <property type="match status" value="1"/>
</dbReference>
<feature type="transmembrane region" description="Helical" evidence="9">
    <location>
        <begin position="133"/>
        <end position="151"/>
    </location>
</feature>
<feature type="domain" description="ABC transporter" evidence="10">
    <location>
        <begin position="337"/>
        <end position="573"/>
    </location>
</feature>
<dbReference type="PANTHER" id="PTHR43394">
    <property type="entry name" value="ATP-DEPENDENT PERMEASE MDL1, MITOCHONDRIAL"/>
    <property type="match status" value="1"/>
</dbReference>
<dbReference type="AlphaFoldDB" id="A0A917M1Q3"/>
<feature type="transmembrane region" description="Helical" evidence="9">
    <location>
        <begin position="157"/>
        <end position="182"/>
    </location>
</feature>
<dbReference type="CDD" id="cd18548">
    <property type="entry name" value="ABC_6TM_Tm287_like"/>
    <property type="match status" value="1"/>
</dbReference>
<keyword evidence="7 9" id="KW-1133">Transmembrane helix</keyword>
<evidence type="ECO:0000256" key="5">
    <source>
        <dbReference type="ARBA" id="ARBA00022741"/>
    </source>
</evidence>
<reference evidence="12 13" key="1">
    <citation type="journal article" date="2014" name="Int. J. Syst. Evol. Microbiol.">
        <title>Complete genome sequence of Corynebacterium casei LMG S-19264T (=DSM 44701T), isolated from a smear-ripened cheese.</title>
        <authorList>
            <consortium name="US DOE Joint Genome Institute (JGI-PGF)"/>
            <person name="Walter F."/>
            <person name="Albersmeier A."/>
            <person name="Kalinowski J."/>
            <person name="Ruckert C."/>
        </authorList>
    </citation>
    <scope>NUCLEOTIDE SEQUENCE [LARGE SCALE GENOMIC DNA]</scope>
    <source>
        <strain evidence="12 13">CGMCC 1.15286</strain>
    </source>
</reference>
<evidence type="ECO:0000256" key="8">
    <source>
        <dbReference type="ARBA" id="ARBA00023136"/>
    </source>
</evidence>
<name>A0A917M1Q3_9BACL</name>
<feature type="transmembrane region" description="Helical" evidence="9">
    <location>
        <begin position="51"/>
        <end position="70"/>
    </location>
</feature>
<dbReference type="Gene3D" id="1.20.1560.10">
    <property type="entry name" value="ABC transporter type 1, transmembrane domain"/>
    <property type="match status" value="1"/>
</dbReference>
<dbReference type="GO" id="GO:0016887">
    <property type="term" value="F:ATP hydrolysis activity"/>
    <property type="evidence" value="ECO:0007669"/>
    <property type="project" value="InterPro"/>
</dbReference>
<dbReference type="Proteomes" id="UP000600247">
    <property type="component" value="Unassembled WGS sequence"/>
</dbReference>
<evidence type="ECO:0000256" key="2">
    <source>
        <dbReference type="ARBA" id="ARBA00022448"/>
    </source>
</evidence>
<dbReference type="InterPro" id="IPR017871">
    <property type="entry name" value="ABC_transporter-like_CS"/>
</dbReference>
<keyword evidence="4 9" id="KW-0812">Transmembrane</keyword>
<dbReference type="GO" id="GO:0005524">
    <property type="term" value="F:ATP binding"/>
    <property type="evidence" value="ECO:0007669"/>
    <property type="project" value="UniProtKB-KW"/>
</dbReference>
<evidence type="ECO:0000313" key="12">
    <source>
        <dbReference type="EMBL" id="GGG71132.1"/>
    </source>
</evidence>
<evidence type="ECO:0000256" key="1">
    <source>
        <dbReference type="ARBA" id="ARBA00004651"/>
    </source>
</evidence>
<dbReference type="PROSITE" id="PS50893">
    <property type="entry name" value="ABC_TRANSPORTER_2"/>
    <property type="match status" value="1"/>
</dbReference>
<keyword evidence="8 9" id="KW-0472">Membrane</keyword>
<keyword evidence="6" id="KW-0067">ATP-binding</keyword>
<keyword evidence="13" id="KW-1185">Reference proteome</keyword>
<dbReference type="GO" id="GO:0015421">
    <property type="term" value="F:ABC-type oligopeptide transporter activity"/>
    <property type="evidence" value="ECO:0007669"/>
    <property type="project" value="TreeGrafter"/>
</dbReference>
<dbReference type="SMART" id="SM00382">
    <property type="entry name" value="AAA"/>
    <property type="match status" value="1"/>
</dbReference>
<dbReference type="GO" id="GO:0005886">
    <property type="term" value="C:plasma membrane"/>
    <property type="evidence" value="ECO:0007669"/>
    <property type="project" value="UniProtKB-SubCell"/>
</dbReference>
<comment type="subcellular location">
    <subcellularLocation>
        <location evidence="1">Cell membrane</location>
        <topology evidence="1">Multi-pass membrane protein</topology>
    </subcellularLocation>
</comment>
<evidence type="ECO:0000256" key="7">
    <source>
        <dbReference type="ARBA" id="ARBA00022989"/>
    </source>
</evidence>
<evidence type="ECO:0000256" key="4">
    <source>
        <dbReference type="ARBA" id="ARBA00022692"/>
    </source>
</evidence>
<keyword evidence="2" id="KW-0813">Transport</keyword>
<evidence type="ECO:0000259" key="10">
    <source>
        <dbReference type="PROSITE" id="PS50893"/>
    </source>
</evidence>
<feature type="domain" description="ABC transmembrane type-1" evidence="11">
    <location>
        <begin position="17"/>
        <end position="298"/>
    </location>
</feature>
<evidence type="ECO:0000259" key="11">
    <source>
        <dbReference type="PROSITE" id="PS50929"/>
    </source>
</evidence>
<dbReference type="SUPFAM" id="SSF52540">
    <property type="entry name" value="P-loop containing nucleoside triphosphate hydrolases"/>
    <property type="match status" value="1"/>
</dbReference>
<organism evidence="12 13">
    <name type="scientific">Paenibacillus radicis</name>
    <name type="common">ex Gao et al. 2016</name>
    <dbReference type="NCBI Taxonomy" id="1737354"/>
    <lineage>
        <taxon>Bacteria</taxon>
        <taxon>Bacillati</taxon>
        <taxon>Bacillota</taxon>
        <taxon>Bacilli</taxon>
        <taxon>Bacillales</taxon>
        <taxon>Paenibacillaceae</taxon>
        <taxon>Paenibacillus</taxon>
    </lineage>
</organism>
<feature type="transmembrane region" description="Helical" evidence="9">
    <location>
        <begin position="235"/>
        <end position="258"/>
    </location>
</feature>
<gene>
    <name evidence="12" type="ORF">GCM10010918_28240</name>
</gene>
<keyword evidence="5" id="KW-0547">Nucleotide-binding</keyword>
<proteinExistence type="predicted"/>
<evidence type="ECO:0000256" key="3">
    <source>
        <dbReference type="ARBA" id="ARBA00022475"/>
    </source>
</evidence>
<dbReference type="EMBL" id="BMHY01000004">
    <property type="protein sequence ID" value="GGG71132.1"/>
    <property type="molecule type" value="Genomic_DNA"/>
</dbReference>
<feature type="transmembrane region" description="Helical" evidence="9">
    <location>
        <begin position="12"/>
        <end position="31"/>
    </location>
</feature>
<dbReference type="PROSITE" id="PS00211">
    <property type="entry name" value="ABC_TRANSPORTER_1"/>
    <property type="match status" value="1"/>
</dbReference>
<dbReference type="InterPro" id="IPR039421">
    <property type="entry name" value="Type_1_exporter"/>
</dbReference>
<dbReference type="InterPro" id="IPR003593">
    <property type="entry name" value="AAA+_ATPase"/>
</dbReference>
<keyword evidence="3" id="KW-1003">Cell membrane</keyword>
<comment type="caution">
    <text evidence="12">The sequence shown here is derived from an EMBL/GenBank/DDBJ whole genome shotgun (WGS) entry which is preliminary data.</text>
</comment>
<dbReference type="Gene3D" id="3.40.50.300">
    <property type="entry name" value="P-loop containing nucleotide triphosphate hydrolases"/>
    <property type="match status" value="1"/>
</dbReference>
<evidence type="ECO:0000256" key="9">
    <source>
        <dbReference type="SAM" id="Phobius"/>
    </source>
</evidence>
<dbReference type="PANTHER" id="PTHR43394:SF1">
    <property type="entry name" value="ATP-BINDING CASSETTE SUB-FAMILY B MEMBER 10, MITOCHONDRIAL"/>
    <property type="match status" value="1"/>
</dbReference>
<evidence type="ECO:0000313" key="13">
    <source>
        <dbReference type="Proteomes" id="UP000600247"/>
    </source>
</evidence>
<dbReference type="Pfam" id="PF00664">
    <property type="entry name" value="ABC_membrane"/>
    <property type="match status" value="1"/>
</dbReference>